<feature type="signal peptide" evidence="7">
    <location>
        <begin position="1"/>
        <end position="15"/>
    </location>
</feature>
<dbReference type="Pfam" id="PF00246">
    <property type="entry name" value="Peptidase_M14"/>
    <property type="match status" value="1"/>
</dbReference>
<dbReference type="Proteomes" id="UP001419910">
    <property type="component" value="Unassembled WGS sequence"/>
</dbReference>
<keyword evidence="5" id="KW-0862">Zinc</keyword>
<comment type="caution">
    <text evidence="9">The sequence shown here is derived from an EMBL/GenBank/DDBJ whole genome shotgun (WGS) entry which is preliminary data.</text>
</comment>
<evidence type="ECO:0000256" key="5">
    <source>
        <dbReference type="ARBA" id="ARBA00022833"/>
    </source>
</evidence>
<evidence type="ECO:0000256" key="3">
    <source>
        <dbReference type="ARBA" id="ARBA00022670"/>
    </source>
</evidence>
<gene>
    <name evidence="9" type="ORF">ABC974_00080</name>
</gene>
<keyword evidence="10" id="KW-1185">Reference proteome</keyword>
<dbReference type="InterPro" id="IPR029062">
    <property type="entry name" value="Class_I_gatase-like"/>
</dbReference>
<protein>
    <submittedName>
        <fullName evidence="9">M14 family metallopeptidase</fullName>
    </submittedName>
</protein>
<reference evidence="9 10" key="1">
    <citation type="submission" date="2024-05" db="EMBL/GenBank/DDBJ databases">
        <authorList>
            <person name="Liu Q."/>
            <person name="Xin Y.-H."/>
        </authorList>
    </citation>
    <scope>NUCLEOTIDE SEQUENCE [LARGE SCALE GENOMIC DNA]</scope>
    <source>
        <strain evidence="9 10">CGMCC 1.10181</strain>
    </source>
</reference>
<evidence type="ECO:0000313" key="10">
    <source>
        <dbReference type="Proteomes" id="UP001419910"/>
    </source>
</evidence>
<evidence type="ECO:0000256" key="1">
    <source>
        <dbReference type="ARBA" id="ARBA00001947"/>
    </source>
</evidence>
<proteinExistence type="inferred from homology"/>
<comment type="cofactor">
    <cofactor evidence="1">
        <name>Zn(2+)</name>
        <dbReference type="ChEBI" id="CHEBI:29105"/>
    </cofactor>
</comment>
<dbReference type="SUPFAM" id="SSF52317">
    <property type="entry name" value="Class I glutamine amidotransferase-like"/>
    <property type="match status" value="1"/>
</dbReference>
<name>A0ABU9XWU9_9SPHN</name>
<evidence type="ECO:0000256" key="7">
    <source>
        <dbReference type="SAM" id="SignalP"/>
    </source>
</evidence>
<accession>A0ABU9XWU9</accession>
<sequence>MALLLALAAASPAVADVSTPKQVLGHEMGEDRYVPSYSDLVRYWRQLAAESDRIKLIDIGPTTEGRRQIMAAVSSPENLAKLEEYRGISERMGRAEGLDEAAARALAVNGKTVVWVDGGLHASEVEAQTALIQQVYDLVSSDDPEARRIRDNVIILFAGDNPDGQELVADWYMRIKDPAKREVDFQSLPKLYHPYIGHDNNRDFYMAEMPETQNIARVLYHDWRPQIILNQHQTGPAGTVLFMPPFRDPFNYHYDPLVITSLEEVGATLESRLLSENKPGGTTRSGASYDTWYNGNLRTSAYFHNAVGILIEIIGMPVPIEIPFVPERQIAKNDQPLPVPPQMWSMRQSVSYSLSINRALLSYAAANREKLLFNIWRMGANGIEKGNRDSWTVTPDRIAAAHAASAATGAKPVPTRTTGSSAIGTHFYGDVLRDPAARDARAYVIPPEQRDFPTAVRFLNALIKLGVSVDRATAPFTANGQSWPAGSYVVRAGQAYRAHVLDMFEPQKYPNNFQYPGGPPIPPADASGYTPAFQMGVKFERVLDALDAPTEPVAGLIKPYPGRVEGSGGRGYLIGHGTNNVFILSNRLLKARQPLFWLTAPVSVAGAPPEAGALWVPATARSSAIVRGAAVELGLVAQAMDAAPTGKMMAIQAPRVAMVDLYGGLLPTGWLRWILDQYEFPYTIVFPQRLDKGQLKRDFDVLIVPDSAIPNDRSGTDGGMFRGRFDIKQPAPASIPAQYRPWLGDISPEKTLPALKAFTADGGTILGMGSSASGLIAGFSLPVVDPMREMIDGKSQPLPRTKFYVPGALLTATADPGEPLAYGLPDKVDLFFDSSPVFRLTDAAAGSEAPVRFVGPNVLHSGWAWHQERLDGAAAVVDLPVSKGRIILFGPEIALRAQTQGAFKLLFNAIYYGAARSDARHAR</sequence>
<organism evidence="9 10">
    <name type="scientific">Sphingomonas oligophenolica</name>
    <dbReference type="NCBI Taxonomy" id="301154"/>
    <lineage>
        <taxon>Bacteria</taxon>
        <taxon>Pseudomonadati</taxon>
        <taxon>Pseudomonadota</taxon>
        <taxon>Alphaproteobacteria</taxon>
        <taxon>Sphingomonadales</taxon>
        <taxon>Sphingomonadaceae</taxon>
        <taxon>Sphingomonas</taxon>
    </lineage>
</organism>
<feature type="chain" id="PRO_5046120738" evidence="7">
    <location>
        <begin position="16"/>
        <end position="923"/>
    </location>
</feature>
<dbReference type="CDD" id="cd06240">
    <property type="entry name" value="M14-like"/>
    <property type="match status" value="1"/>
</dbReference>
<dbReference type="PANTHER" id="PTHR11705">
    <property type="entry name" value="PROTEASE FAMILY M14 CARBOXYPEPTIDASE A,B"/>
    <property type="match status" value="1"/>
</dbReference>
<keyword evidence="7" id="KW-0732">Signal</keyword>
<dbReference type="InterPro" id="IPR000834">
    <property type="entry name" value="Peptidase_M14"/>
</dbReference>
<evidence type="ECO:0000256" key="2">
    <source>
        <dbReference type="ARBA" id="ARBA00005988"/>
    </source>
</evidence>
<keyword evidence="6" id="KW-0482">Metalloprotease</keyword>
<dbReference type="PANTHER" id="PTHR11705:SF143">
    <property type="entry name" value="SLL0236 PROTEIN"/>
    <property type="match status" value="1"/>
</dbReference>
<dbReference type="RefSeq" id="WP_343887585.1">
    <property type="nucleotide sequence ID" value="NZ_BAAAEH010000005.1"/>
</dbReference>
<keyword evidence="4" id="KW-0378">Hydrolase</keyword>
<dbReference type="SUPFAM" id="SSF53187">
    <property type="entry name" value="Zn-dependent exopeptidases"/>
    <property type="match status" value="1"/>
</dbReference>
<feature type="domain" description="Peptidase M14" evidence="8">
    <location>
        <begin position="41"/>
        <end position="205"/>
    </location>
</feature>
<evidence type="ECO:0000313" key="9">
    <source>
        <dbReference type="EMBL" id="MEN2788012.1"/>
    </source>
</evidence>
<dbReference type="Gene3D" id="3.40.630.10">
    <property type="entry name" value="Zn peptidases"/>
    <property type="match status" value="1"/>
</dbReference>
<comment type="similarity">
    <text evidence="2">Belongs to the peptidase M14 family.</text>
</comment>
<evidence type="ECO:0000259" key="8">
    <source>
        <dbReference type="Pfam" id="PF00246"/>
    </source>
</evidence>
<dbReference type="EMBL" id="JBDIME010000001">
    <property type="protein sequence ID" value="MEN2788012.1"/>
    <property type="molecule type" value="Genomic_DNA"/>
</dbReference>
<evidence type="ECO:0000256" key="4">
    <source>
        <dbReference type="ARBA" id="ARBA00022801"/>
    </source>
</evidence>
<evidence type="ECO:0000256" key="6">
    <source>
        <dbReference type="ARBA" id="ARBA00023049"/>
    </source>
</evidence>
<keyword evidence="3" id="KW-0645">Protease</keyword>